<proteinExistence type="predicted"/>
<dbReference type="EMBL" id="CAXAMN010018668">
    <property type="protein sequence ID" value="CAK9052815.1"/>
    <property type="molecule type" value="Genomic_DNA"/>
</dbReference>
<evidence type="ECO:0000313" key="2">
    <source>
        <dbReference type="EMBL" id="CAK9052815.1"/>
    </source>
</evidence>
<protein>
    <submittedName>
        <fullName evidence="2">Uncharacterized protein</fullName>
    </submittedName>
</protein>
<dbReference type="EMBL" id="CAXAMN010018557">
    <property type="protein sequence ID" value="CAK9052600.1"/>
    <property type="molecule type" value="Genomic_DNA"/>
</dbReference>
<comment type="caution">
    <text evidence="2">The sequence shown here is derived from an EMBL/GenBank/DDBJ whole genome shotgun (WGS) entry which is preliminary data.</text>
</comment>
<gene>
    <name evidence="1" type="ORF">CCMP2556_LOCUS26518</name>
    <name evidence="2" type="ORF">CCMP2556_LOCUS26609</name>
</gene>
<name>A0ABP0MMV0_9DINO</name>
<sequence>MQSGEACVPELLVDPCVEYSTALQLTCPQNNVDLPLCCRGAGVGPRVQEV</sequence>
<keyword evidence="3" id="KW-1185">Reference proteome</keyword>
<dbReference type="Proteomes" id="UP001642484">
    <property type="component" value="Unassembled WGS sequence"/>
</dbReference>
<reference evidence="2 3" key="1">
    <citation type="submission" date="2024-02" db="EMBL/GenBank/DDBJ databases">
        <authorList>
            <person name="Chen Y."/>
            <person name="Shah S."/>
            <person name="Dougan E. K."/>
            <person name="Thang M."/>
            <person name="Chan C."/>
        </authorList>
    </citation>
    <scope>NUCLEOTIDE SEQUENCE [LARGE SCALE GENOMIC DNA]</scope>
</reference>
<accession>A0ABP0MMV0</accession>
<evidence type="ECO:0000313" key="3">
    <source>
        <dbReference type="Proteomes" id="UP001642484"/>
    </source>
</evidence>
<organism evidence="2 3">
    <name type="scientific">Durusdinium trenchii</name>
    <dbReference type="NCBI Taxonomy" id="1381693"/>
    <lineage>
        <taxon>Eukaryota</taxon>
        <taxon>Sar</taxon>
        <taxon>Alveolata</taxon>
        <taxon>Dinophyceae</taxon>
        <taxon>Suessiales</taxon>
        <taxon>Symbiodiniaceae</taxon>
        <taxon>Durusdinium</taxon>
    </lineage>
</organism>
<evidence type="ECO:0000313" key="1">
    <source>
        <dbReference type="EMBL" id="CAK9052600.1"/>
    </source>
</evidence>